<organism evidence="3 4">
    <name type="scientific">Haematococcus lacustris</name>
    <name type="common">Green alga</name>
    <name type="synonym">Haematococcus pluvialis</name>
    <dbReference type="NCBI Taxonomy" id="44745"/>
    <lineage>
        <taxon>Eukaryota</taxon>
        <taxon>Viridiplantae</taxon>
        <taxon>Chlorophyta</taxon>
        <taxon>core chlorophytes</taxon>
        <taxon>Chlorophyceae</taxon>
        <taxon>CS clade</taxon>
        <taxon>Chlamydomonadales</taxon>
        <taxon>Haematococcaceae</taxon>
        <taxon>Haematococcus</taxon>
    </lineage>
</organism>
<proteinExistence type="predicted"/>
<evidence type="ECO:0000313" key="4">
    <source>
        <dbReference type="Proteomes" id="UP000485058"/>
    </source>
</evidence>
<feature type="compositionally biased region" description="Low complexity" evidence="1">
    <location>
        <begin position="314"/>
        <end position="326"/>
    </location>
</feature>
<sequence length="357" mass="38237">MAACTAHALALLLGLLQHANAVMVEEAVALHQCVEDRVPCGMTLRQAMDDICHQAHKHQSEAHLHHARLPLPESAYYHRAIVLLVAGLCAQAGAGAIGFDGKGDNLGIIMQPARVIRRPSRFATDSPLLIPPPLNTPCLPFSLSQGSAAASPSTPPIQGPEAASKAAACSASPNHRMRQQQLPPSSCATVSPAWDSIPLLPRAAGYWTADVKIVFAVCDSAASNVGKHSGVVMRLAAAKIKAGHQVHTIWVVHCWEHVLHNSVRHLHRKPPPWRSAGAWPGLCLGRRLDLRPSAAYLGAQAGAPEHRRDHQHKTAAQQAVHKQQVARTPWLGQQPMHSCRGGPSLPQQPCTALQQVA</sequence>
<feature type="compositionally biased region" description="Polar residues" evidence="1">
    <location>
        <begin position="345"/>
        <end position="357"/>
    </location>
</feature>
<dbReference type="EMBL" id="BLLF01001711">
    <property type="protein sequence ID" value="GFH20860.1"/>
    <property type="molecule type" value="Genomic_DNA"/>
</dbReference>
<feature type="signal peptide" evidence="2">
    <location>
        <begin position="1"/>
        <end position="21"/>
    </location>
</feature>
<keyword evidence="4" id="KW-1185">Reference proteome</keyword>
<feature type="chain" id="PRO_5025666456" evidence="2">
    <location>
        <begin position="22"/>
        <end position="357"/>
    </location>
</feature>
<evidence type="ECO:0000256" key="2">
    <source>
        <dbReference type="SAM" id="SignalP"/>
    </source>
</evidence>
<dbReference type="AlphaFoldDB" id="A0A699ZIE2"/>
<keyword evidence="2" id="KW-0732">Signal</keyword>
<name>A0A699ZIE2_HAELA</name>
<reference evidence="3 4" key="1">
    <citation type="submission" date="2020-02" db="EMBL/GenBank/DDBJ databases">
        <title>Draft genome sequence of Haematococcus lacustris strain NIES-144.</title>
        <authorList>
            <person name="Morimoto D."/>
            <person name="Nakagawa S."/>
            <person name="Yoshida T."/>
            <person name="Sawayama S."/>
        </authorList>
    </citation>
    <scope>NUCLEOTIDE SEQUENCE [LARGE SCALE GENOMIC DNA]</scope>
    <source>
        <strain evidence="3 4">NIES-144</strain>
    </source>
</reference>
<comment type="caution">
    <text evidence="3">The sequence shown here is derived from an EMBL/GenBank/DDBJ whole genome shotgun (WGS) entry which is preliminary data.</text>
</comment>
<feature type="region of interest" description="Disordered" evidence="1">
    <location>
        <begin position="300"/>
        <end position="357"/>
    </location>
</feature>
<evidence type="ECO:0000313" key="3">
    <source>
        <dbReference type="EMBL" id="GFH20860.1"/>
    </source>
</evidence>
<dbReference type="Proteomes" id="UP000485058">
    <property type="component" value="Unassembled WGS sequence"/>
</dbReference>
<evidence type="ECO:0000256" key="1">
    <source>
        <dbReference type="SAM" id="MobiDB-lite"/>
    </source>
</evidence>
<accession>A0A699ZIE2</accession>
<gene>
    <name evidence="3" type="ORF">HaLaN_18054</name>
</gene>
<protein>
    <submittedName>
        <fullName evidence="3">Uncharacterized protein</fullName>
    </submittedName>
</protein>